<keyword evidence="8" id="KW-0378">Hydrolase</keyword>
<evidence type="ECO:0000259" key="19">
    <source>
        <dbReference type="SMART" id="SM00385"/>
    </source>
</evidence>
<dbReference type="GO" id="GO:0005829">
    <property type="term" value="C:cytosol"/>
    <property type="evidence" value="ECO:0007669"/>
    <property type="project" value="TreeGrafter"/>
</dbReference>
<evidence type="ECO:0000313" key="22">
    <source>
        <dbReference type="Proteomes" id="UP001046870"/>
    </source>
</evidence>
<feature type="binding site" evidence="16">
    <location>
        <position position="441"/>
    </location>
    <ligand>
        <name>substrate</name>
    </ligand>
</feature>
<evidence type="ECO:0000256" key="18">
    <source>
        <dbReference type="SAM" id="MobiDB-lite"/>
    </source>
</evidence>
<dbReference type="InterPro" id="IPR029033">
    <property type="entry name" value="His_PPase_superfam"/>
</dbReference>
<comment type="subcellular location">
    <subcellularLocation>
        <location evidence="3">Cytoplasm</location>
    </subcellularLocation>
    <subcellularLocation>
        <location evidence="2">Endomembrane system</location>
    </subcellularLocation>
    <subcellularLocation>
        <location evidence="1">Nucleus</location>
    </subcellularLocation>
</comment>
<evidence type="ECO:0000256" key="2">
    <source>
        <dbReference type="ARBA" id="ARBA00004308"/>
    </source>
</evidence>
<dbReference type="PANTHER" id="PTHR46517">
    <property type="entry name" value="FRUCTOSE-2,6-BISPHOSPHATASE TIGAR"/>
    <property type="match status" value="1"/>
</dbReference>
<sequence>MVPKDFTCSPSPCFCIATIFTESHVYLKRKGPVMELLCFEKDTIIRARPDPNLLQDDRVIQSLLTIEENFLPQCSYFKCVQKEIQPFMRKMVTTWMLEVCEEQKCEEDVFPLAVNYLDRYLAVVPTRKSCLQLLGAVCMFLASKLKEAHPLTAKKLCIYTDNSITTQTLLQWELVVVGKLKWNLAAVTPHDFIEHIFRKLPLPQNKLVLIRKHVHTFIALCATDFSFSMYPPSMIACGSVGAAVCGLQLDRSDPLLSRGQLTDLLAKITNTEVDCLKECQEQIESVLVSSLQEVQLQHTVDQRGPNRKGVDELDPSCTPTDVRDVNLLGAGRGLDPPRALGESKRGNIDPDLMLSLRCTLSEVDFTFCSYWGKFSLPVSLQCWVGLLRPPGGETQYNKDKLLQGQGIDSPLSEIGIQQAEAAGKYLQNLKFTNVFASNMRRARQTADIIVKNNLHCSDIEIVTDPLLKERSFGIAEGRPVQDMKNMAKAAGQSCPDFTPPQGETPEQVKTRIREFLKSMFQRMVQDHCRDGPQQSAEGNGPVPASHTDGPIAGRPDDGVHDVPVHALVVGHGAYMRVAVRYIVEELRCSVPPELKMTHVFSACPNTGMCRFVLTLGCGEAGLTPTAVRCVFINRRDHLKSSKDKE</sequence>
<dbReference type="Proteomes" id="UP001046870">
    <property type="component" value="Chromosome 25"/>
</dbReference>
<keyword evidence="9" id="KW-0832">Ubl conjugation</keyword>
<dbReference type="InterPro" id="IPR013763">
    <property type="entry name" value="Cyclin-like_dom"/>
</dbReference>
<dbReference type="GO" id="GO:0045820">
    <property type="term" value="P:negative regulation of glycolytic process"/>
    <property type="evidence" value="ECO:0007669"/>
    <property type="project" value="TreeGrafter"/>
</dbReference>
<dbReference type="InterPro" id="IPR004367">
    <property type="entry name" value="Cyclin_C-dom"/>
</dbReference>
<dbReference type="GO" id="GO:0012505">
    <property type="term" value="C:endomembrane system"/>
    <property type="evidence" value="ECO:0007669"/>
    <property type="project" value="UniProtKB-SubCell"/>
</dbReference>
<dbReference type="InterPro" id="IPR013078">
    <property type="entry name" value="His_Pase_superF_clade-1"/>
</dbReference>
<evidence type="ECO:0000256" key="8">
    <source>
        <dbReference type="ARBA" id="ARBA00022801"/>
    </source>
</evidence>
<organism evidence="21 22">
    <name type="scientific">Megalops atlanticus</name>
    <name type="common">Tarpon</name>
    <name type="synonym">Clupea gigantea</name>
    <dbReference type="NCBI Taxonomy" id="7932"/>
    <lineage>
        <taxon>Eukaryota</taxon>
        <taxon>Metazoa</taxon>
        <taxon>Chordata</taxon>
        <taxon>Craniata</taxon>
        <taxon>Vertebrata</taxon>
        <taxon>Euteleostomi</taxon>
        <taxon>Actinopterygii</taxon>
        <taxon>Neopterygii</taxon>
        <taxon>Teleostei</taxon>
        <taxon>Elopiformes</taxon>
        <taxon>Megalopidae</taxon>
        <taxon>Megalops</taxon>
    </lineage>
</organism>
<keyword evidence="13" id="KW-0131">Cell cycle</keyword>
<dbReference type="EMBL" id="JAFDVH010000025">
    <property type="protein sequence ID" value="KAG7454566.1"/>
    <property type="molecule type" value="Genomic_DNA"/>
</dbReference>
<keyword evidence="7" id="KW-0132">Cell division</keyword>
<keyword evidence="5" id="KW-0963">Cytoplasm</keyword>
<evidence type="ECO:0000256" key="3">
    <source>
        <dbReference type="ARBA" id="ARBA00004496"/>
    </source>
</evidence>
<evidence type="ECO:0000256" key="7">
    <source>
        <dbReference type="ARBA" id="ARBA00022618"/>
    </source>
</evidence>
<dbReference type="InterPro" id="IPR048258">
    <property type="entry name" value="Cyclins_cyclin-box"/>
</dbReference>
<dbReference type="SMART" id="SM00855">
    <property type="entry name" value="PGAM"/>
    <property type="match status" value="1"/>
</dbReference>
<evidence type="ECO:0000256" key="5">
    <source>
        <dbReference type="ARBA" id="ARBA00022490"/>
    </source>
</evidence>
<dbReference type="SUPFAM" id="SSF53254">
    <property type="entry name" value="Phosphoglycerate mutase-like"/>
    <property type="match status" value="1"/>
</dbReference>
<evidence type="ECO:0000256" key="11">
    <source>
        <dbReference type="ARBA" id="ARBA00023136"/>
    </source>
</evidence>
<dbReference type="Pfam" id="PF00300">
    <property type="entry name" value="His_Phos_1"/>
    <property type="match status" value="1"/>
</dbReference>
<accession>A0A9D3P8Y1</accession>
<keyword evidence="11" id="KW-0472">Membrane</keyword>
<dbReference type="GO" id="GO:0051301">
    <property type="term" value="P:cell division"/>
    <property type="evidence" value="ECO:0007669"/>
    <property type="project" value="UniProtKB-KW"/>
</dbReference>
<dbReference type="SMART" id="SM00385">
    <property type="entry name" value="CYCLIN"/>
    <property type="match status" value="1"/>
</dbReference>
<evidence type="ECO:0000256" key="16">
    <source>
        <dbReference type="PIRSR" id="PIRSR613078-2"/>
    </source>
</evidence>
<dbReference type="CDD" id="cd20577">
    <property type="entry name" value="CYCLIN_CCND2_rpt2"/>
    <property type="match status" value="1"/>
</dbReference>
<dbReference type="InterPro" id="IPR036915">
    <property type="entry name" value="Cyclin-like_sf"/>
</dbReference>
<comment type="function">
    <text evidence="15">Regulatory component of the cyclin D2-CDK4 (DC) complex that phosphorylates and inhibits members of the retinoblastoma (RB) protein family including RB1 and regulates the cell-cycle during G(1)/S transition. Phosphorylation of RB1 allows dissociation of the transcription factor E2F from the RB/E2F complex and the subsequent transcription of E2F target genes which are responsible for the progression through the G(1) phase. Hypophosphorylates RB1 in early G(1) phase. Cyclin D-CDK4 complexes are major integrators of various mitogenenic and antimitogenic signals.</text>
</comment>
<gene>
    <name evidence="21" type="ORF">MATL_G00261120</name>
</gene>
<proteinExistence type="inferred from homology"/>
<comment type="caution">
    <text evidence="21">The sequence shown here is derived from an EMBL/GenBank/DDBJ whole genome shotgun (WGS) entry which is preliminary data.</text>
</comment>
<evidence type="ECO:0000256" key="4">
    <source>
        <dbReference type="ARBA" id="ARBA00009065"/>
    </source>
</evidence>
<dbReference type="FunFam" id="1.10.472.10:FF:000120">
    <property type="entry name" value="G1/S-specific cyclin-D1"/>
    <property type="match status" value="1"/>
</dbReference>
<dbReference type="InterPro" id="IPR051695">
    <property type="entry name" value="Phosphoglycerate_Mutase"/>
</dbReference>
<feature type="domain" description="Cyclin C-terminal" evidence="20">
    <location>
        <begin position="187"/>
        <end position="316"/>
    </location>
</feature>
<dbReference type="Pfam" id="PF00134">
    <property type="entry name" value="Cyclin_N"/>
    <property type="match status" value="1"/>
</dbReference>
<feature type="domain" description="Cyclin-like" evidence="19">
    <location>
        <begin position="94"/>
        <end position="178"/>
    </location>
</feature>
<dbReference type="AlphaFoldDB" id="A0A9D3P8Y1"/>
<dbReference type="GO" id="GO:0043456">
    <property type="term" value="P:regulation of pentose-phosphate shunt"/>
    <property type="evidence" value="ECO:0007669"/>
    <property type="project" value="TreeGrafter"/>
</dbReference>
<keyword evidence="22" id="KW-1185">Reference proteome</keyword>
<keyword evidence="6" id="KW-0597">Phosphoprotein</keyword>
<dbReference type="PANTHER" id="PTHR46517:SF1">
    <property type="entry name" value="FRUCTOSE-2,6-BISPHOSPHATASE TIGAR"/>
    <property type="match status" value="1"/>
</dbReference>
<dbReference type="Gene3D" id="3.40.50.1240">
    <property type="entry name" value="Phosphoglycerate mutase-like"/>
    <property type="match status" value="1"/>
</dbReference>
<dbReference type="CDD" id="cd07067">
    <property type="entry name" value="HP_PGM_like"/>
    <property type="match status" value="1"/>
</dbReference>
<evidence type="ECO:0000313" key="21">
    <source>
        <dbReference type="EMBL" id="KAG7454566.1"/>
    </source>
</evidence>
<name>A0A9D3P8Y1_MEGAT</name>
<keyword evidence="12" id="KW-0539">Nucleus</keyword>
<reference evidence="21" key="1">
    <citation type="submission" date="2021-01" db="EMBL/GenBank/DDBJ databases">
        <authorList>
            <person name="Zahm M."/>
            <person name="Roques C."/>
            <person name="Cabau C."/>
            <person name="Klopp C."/>
            <person name="Donnadieu C."/>
            <person name="Jouanno E."/>
            <person name="Lampietro C."/>
            <person name="Louis A."/>
            <person name="Herpin A."/>
            <person name="Echchiki A."/>
            <person name="Berthelot C."/>
            <person name="Parey E."/>
            <person name="Roest-Crollius H."/>
            <person name="Braasch I."/>
            <person name="Postlethwait J."/>
            <person name="Bobe J."/>
            <person name="Montfort J."/>
            <person name="Bouchez O."/>
            <person name="Begum T."/>
            <person name="Mejri S."/>
            <person name="Adams A."/>
            <person name="Chen W.-J."/>
            <person name="Guiguen Y."/>
        </authorList>
    </citation>
    <scope>NUCLEOTIDE SEQUENCE</scope>
    <source>
        <strain evidence="21">YG-15Mar2019-1</strain>
        <tissue evidence="21">Brain</tissue>
    </source>
</reference>
<dbReference type="GO" id="GO:0004331">
    <property type="term" value="F:fructose-2,6-bisphosphate 2-phosphatase activity"/>
    <property type="evidence" value="ECO:0007669"/>
    <property type="project" value="TreeGrafter"/>
</dbReference>
<keyword evidence="10 17" id="KW-0195">Cyclin</keyword>
<dbReference type="GO" id="GO:0005634">
    <property type="term" value="C:nucleus"/>
    <property type="evidence" value="ECO:0007669"/>
    <property type="project" value="UniProtKB-SubCell"/>
</dbReference>
<dbReference type="PROSITE" id="PS00292">
    <property type="entry name" value="CYCLINS"/>
    <property type="match status" value="1"/>
</dbReference>
<dbReference type="InterPro" id="IPR006671">
    <property type="entry name" value="Cyclin_N"/>
</dbReference>
<dbReference type="SMART" id="SM01332">
    <property type="entry name" value="Cyclin_C"/>
    <property type="match status" value="1"/>
</dbReference>
<evidence type="ECO:0000256" key="10">
    <source>
        <dbReference type="ARBA" id="ARBA00023127"/>
    </source>
</evidence>
<evidence type="ECO:0000256" key="1">
    <source>
        <dbReference type="ARBA" id="ARBA00004123"/>
    </source>
</evidence>
<evidence type="ECO:0000256" key="13">
    <source>
        <dbReference type="ARBA" id="ARBA00023306"/>
    </source>
</evidence>
<evidence type="ECO:0000256" key="12">
    <source>
        <dbReference type="ARBA" id="ARBA00023242"/>
    </source>
</evidence>
<feature type="region of interest" description="Disordered" evidence="18">
    <location>
        <begin position="527"/>
        <end position="558"/>
    </location>
</feature>
<evidence type="ECO:0000256" key="15">
    <source>
        <dbReference type="ARBA" id="ARBA00045688"/>
    </source>
</evidence>
<dbReference type="OrthoDB" id="354304at2759"/>
<protein>
    <recommendedName>
        <fullName evidence="14">G1/S-specific cyclin-D2</fullName>
    </recommendedName>
</protein>
<evidence type="ECO:0000259" key="20">
    <source>
        <dbReference type="SMART" id="SM01332"/>
    </source>
</evidence>
<dbReference type="FunFam" id="1.10.472.10:FF:000012">
    <property type="entry name" value="G1/S-specific cyclin-D1"/>
    <property type="match status" value="1"/>
</dbReference>
<comment type="similarity">
    <text evidence="4">Belongs to the cyclin family. Cyclin D subfamily.</text>
</comment>
<evidence type="ECO:0000256" key="6">
    <source>
        <dbReference type="ARBA" id="ARBA00022553"/>
    </source>
</evidence>
<evidence type="ECO:0000256" key="14">
    <source>
        <dbReference type="ARBA" id="ARBA00039574"/>
    </source>
</evidence>
<evidence type="ECO:0000256" key="9">
    <source>
        <dbReference type="ARBA" id="ARBA00022843"/>
    </source>
</evidence>
<evidence type="ECO:0000256" key="17">
    <source>
        <dbReference type="RuleBase" id="RU000383"/>
    </source>
</evidence>
<dbReference type="SUPFAM" id="SSF47954">
    <property type="entry name" value="Cyclin-like"/>
    <property type="match status" value="2"/>
</dbReference>
<dbReference type="Pfam" id="PF02984">
    <property type="entry name" value="Cyclin_C"/>
    <property type="match status" value="1"/>
</dbReference>
<dbReference type="Gene3D" id="1.10.472.10">
    <property type="entry name" value="Cyclin-like"/>
    <property type="match status" value="2"/>
</dbReference>